<dbReference type="PROSITE" id="PS50975">
    <property type="entry name" value="ATP_GRASP"/>
    <property type="match status" value="1"/>
</dbReference>
<organism evidence="6 7">
    <name type="scientific">Candidatus Competibacter phosphatis</name>
    <dbReference type="NCBI Taxonomy" id="221280"/>
    <lineage>
        <taxon>Bacteria</taxon>
        <taxon>Pseudomonadati</taxon>
        <taxon>Pseudomonadota</taxon>
        <taxon>Gammaproteobacteria</taxon>
        <taxon>Candidatus Competibacteraceae</taxon>
        <taxon>Candidatus Competibacter</taxon>
    </lineage>
</organism>
<dbReference type="Pfam" id="PF13535">
    <property type="entry name" value="ATP-grasp_4"/>
    <property type="match status" value="1"/>
</dbReference>
<dbReference type="InterPro" id="IPR040570">
    <property type="entry name" value="LAL_C2"/>
</dbReference>
<dbReference type="Pfam" id="PF18603">
    <property type="entry name" value="LAL_C2"/>
    <property type="match status" value="1"/>
</dbReference>
<dbReference type="EMBL" id="SPMZ01000017">
    <property type="protein sequence ID" value="NMQ18945.1"/>
    <property type="molecule type" value="Genomic_DNA"/>
</dbReference>
<evidence type="ECO:0000259" key="5">
    <source>
        <dbReference type="PROSITE" id="PS50975"/>
    </source>
</evidence>
<evidence type="ECO:0000256" key="2">
    <source>
        <dbReference type="ARBA" id="ARBA00022741"/>
    </source>
</evidence>
<protein>
    <submittedName>
        <fullName evidence="6">ATP-grasp domain-containing protein</fullName>
    </submittedName>
</protein>
<sequence>MPRASPATKIFFRDFLRDQGWNYPEFQIITTGTVLSETWFAQSRVLKPARSSGSKGVRIISSYAEYRSQVSATLAFSLDHRGILESYIDGSQITCEGLLSQGQVVFAAITDRQTAPTPHVATRGHRLPSRLPASLQAQILDQLAQLWSVLGVTEGPFDCDLVVAGEDIYIIEVSPRVGGNSLARLLLSACGFDLIDYAVRQSMGETVAVPASLSPKPAGLLLLGVEQSGRLHYDVTVLHALAEIPGVEHLAIDYLPGTMVHAFTDGRHRVGEAIVLGLDREEIDQRLAELQTRLALKAIS</sequence>
<dbReference type="InterPro" id="IPR052032">
    <property type="entry name" value="ATP-dep_AA_Ligase"/>
</dbReference>
<evidence type="ECO:0000256" key="1">
    <source>
        <dbReference type="ARBA" id="ARBA00022598"/>
    </source>
</evidence>
<keyword evidence="3 4" id="KW-0067">ATP-binding</keyword>
<dbReference type="Proteomes" id="UP000760480">
    <property type="component" value="Unassembled WGS sequence"/>
</dbReference>
<keyword evidence="2 4" id="KW-0547">Nucleotide-binding</keyword>
<name>A0ABX1TM20_9GAMM</name>
<dbReference type="InterPro" id="IPR011761">
    <property type="entry name" value="ATP-grasp"/>
</dbReference>
<dbReference type="RefSeq" id="WP_169248207.1">
    <property type="nucleotide sequence ID" value="NZ_SPMZ01000017.1"/>
</dbReference>
<dbReference type="PANTHER" id="PTHR43585:SF2">
    <property type="entry name" value="ATP-GRASP ENZYME FSQD"/>
    <property type="match status" value="1"/>
</dbReference>
<evidence type="ECO:0000313" key="7">
    <source>
        <dbReference type="Proteomes" id="UP000760480"/>
    </source>
</evidence>
<feature type="domain" description="ATP-grasp" evidence="5">
    <location>
        <begin position="13"/>
        <end position="203"/>
    </location>
</feature>
<comment type="caution">
    <text evidence="6">The sequence shown here is derived from an EMBL/GenBank/DDBJ whole genome shotgun (WGS) entry which is preliminary data.</text>
</comment>
<evidence type="ECO:0000256" key="4">
    <source>
        <dbReference type="PROSITE-ProRule" id="PRU00409"/>
    </source>
</evidence>
<dbReference type="SUPFAM" id="SSF56059">
    <property type="entry name" value="Glutathione synthetase ATP-binding domain-like"/>
    <property type="match status" value="1"/>
</dbReference>
<reference evidence="6 7" key="1">
    <citation type="submission" date="2019-03" db="EMBL/GenBank/DDBJ databases">
        <title>Metabolic reconstructions from genomes of highly enriched 'Candidatus Accumulibacter' and 'Candidatus Competibacter' bioreactor populations.</title>
        <authorList>
            <person name="Annavajhala M.K."/>
            <person name="Welles L."/>
            <person name="Abbas B."/>
            <person name="Sorokin D."/>
            <person name="Park H."/>
            <person name="Van Loosdrecht M."/>
            <person name="Chandran K."/>
        </authorList>
    </citation>
    <scope>NUCLEOTIDE SEQUENCE [LARGE SCALE GENOMIC DNA]</scope>
    <source>
        <strain evidence="6 7">SBR_G</strain>
    </source>
</reference>
<dbReference type="Gene3D" id="3.30.470.20">
    <property type="entry name" value="ATP-grasp fold, B domain"/>
    <property type="match status" value="1"/>
</dbReference>
<proteinExistence type="predicted"/>
<accession>A0ABX1TM20</accession>
<evidence type="ECO:0000313" key="6">
    <source>
        <dbReference type="EMBL" id="NMQ18945.1"/>
    </source>
</evidence>
<keyword evidence="1" id="KW-0436">Ligase</keyword>
<gene>
    <name evidence="6" type="ORF">E4P82_06815</name>
</gene>
<dbReference type="PANTHER" id="PTHR43585">
    <property type="entry name" value="FUMIPYRROLE BIOSYNTHESIS PROTEIN C"/>
    <property type="match status" value="1"/>
</dbReference>
<evidence type="ECO:0000256" key="3">
    <source>
        <dbReference type="ARBA" id="ARBA00022840"/>
    </source>
</evidence>
<keyword evidence="7" id="KW-1185">Reference proteome</keyword>